<dbReference type="OrthoDB" id="7851997at2"/>
<reference evidence="2 3" key="1">
    <citation type="submission" date="2015-12" db="EMBL/GenBank/DDBJ databases">
        <authorList>
            <person name="Shamseldin A."/>
            <person name="Moawad H."/>
            <person name="Abd El-Rahim W.M."/>
            <person name="Sadowsky M.J."/>
        </authorList>
    </citation>
    <scope>NUCLEOTIDE SEQUENCE [LARGE SCALE GENOMIC DNA]</scope>
    <source>
        <strain evidence="2 3">SJ5A-1</strain>
    </source>
</reference>
<keyword evidence="3" id="KW-1185">Reference proteome</keyword>
<dbReference type="Proteomes" id="UP000054396">
    <property type="component" value="Unassembled WGS sequence"/>
</dbReference>
<evidence type="ECO:0000259" key="1">
    <source>
        <dbReference type="Pfam" id="PF06114"/>
    </source>
</evidence>
<evidence type="ECO:0000313" key="2">
    <source>
        <dbReference type="EMBL" id="KUF12679.1"/>
    </source>
</evidence>
<dbReference type="STRING" id="1685382.AVJ23_02885"/>
<comment type="caution">
    <text evidence="2">The sequence shown here is derived from an EMBL/GenBank/DDBJ whole genome shotgun (WGS) entry which is preliminary data.</text>
</comment>
<gene>
    <name evidence="2" type="ORF">AVJ23_02885</name>
</gene>
<dbReference type="EMBL" id="LPXO01000001">
    <property type="protein sequence ID" value="KUF12679.1"/>
    <property type="molecule type" value="Genomic_DNA"/>
</dbReference>
<organism evidence="2 3">
    <name type="scientific">Pseudoponticoccus marisrubri</name>
    <dbReference type="NCBI Taxonomy" id="1685382"/>
    <lineage>
        <taxon>Bacteria</taxon>
        <taxon>Pseudomonadati</taxon>
        <taxon>Pseudomonadota</taxon>
        <taxon>Alphaproteobacteria</taxon>
        <taxon>Rhodobacterales</taxon>
        <taxon>Roseobacteraceae</taxon>
        <taxon>Pseudoponticoccus</taxon>
    </lineage>
</organism>
<evidence type="ECO:0000313" key="3">
    <source>
        <dbReference type="Proteomes" id="UP000054396"/>
    </source>
</evidence>
<name>A0A0W7WQ75_9RHOB</name>
<feature type="domain" description="IrrE N-terminal-like" evidence="1">
    <location>
        <begin position="72"/>
        <end position="170"/>
    </location>
</feature>
<accession>A0A0W7WQ75</accession>
<dbReference type="RefSeq" id="WP_058860623.1">
    <property type="nucleotide sequence ID" value="NZ_LPXO01000001.1"/>
</dbReference>
<protein>
    <recommendedName>
        <fullName evidence="1">IrrE N-terminal-like domain-containing protein</fullName>
    </recommendedName>
</protein>
<sequence length="194" mass="21258">MPRKYPDYPYVEMVAAGLPAAQIDAAAMALRRRFPEIALDRGDPLDPLCRALGVDLDYAGPPHEIVLDVPAEGRPVLYLPRLGRTRQDRVDAAMGIGHWILHVPPTRLAHPGAGMQALVEPTDPALLDEARRFALALLMPEPVFWELWYEGRAGAVAETLNVPTQFAYERAATLDVGHHDPDGAGPVWTDHPAP</sequence>
<dbReference type="InterPro" id="IPR010359">
    <property type="entry name" value="IrrE_HExxH"/>
</dbReference>
<dbReference type="Pfam" id="PF06114">
    <property type="entry name" value="Peptidase_M78"/>
    <property type="match status" value="1"/>
</dbReference>
<dbReference type="AlphaFoldDB" id="A0A0W7WQ75"/>
<proteinExistence type="predicted"/>